<dbReference type="GeneID" id="6759396"/>
<dbReference type="AlphaFoldDB" id="B3SD79"/>
<dbReference type="GO" id="GO:0005886">
    <property type="term" value="C:plasma membrane"/>
    <property type="evidence" value="ECO:0000318"/>
    <property type="project" value="GO_Central"/>
</dbReference>
<dbReference type="Proteomes" id="UP000009022">
    <property type="component" value="Unassembled WGS sequence"/>
</dbReference>
<dbReference type="PANTHER" id="PTHR24230">
    <property type="entry name" value="G-PROTEIN COUPLED RECEPTOR"/>
    <property type="match status" value="1"/>
</dbReference>
<organism evidence="12 13">
    <name type="scientific">Trichoplax adhaerens</name>
    <name type="common">Trichoplax reptans</name>
    <dbReference type="NCBI Taxonomy" id="10228"/>
    <lineage>
        <taxon>Eukaryota</taxon>
        <taxon>Metazoa</taxon>
        <taxon>Placozoa</taxon>
        <taxon>Uniplacotomia</taxon>
        <taxon>Trichoplacea</taxon>
        <taxon>Trichoplacidae</taxon>
        <taxon>Trichoplax</taxon>
    </lineage>
</organism>
<dbReference type="InterPro" id="IPR000276">
    <property type="entry name" value="GPCR_Rhodpsn"/>
</dbReference>
<reference evidence="12 13" key="1">
    <citation type="journal article" date="2008" name="Nature">
        <title>The Trichoplax genome and the nature of placozoans.</title>
        <authorList>
            <person name="Srivastava M."/>
            <person name="Begovic E."/>
            <person name="Chapman J."/>
            <person name="Putnam N.H."/>
            <person name="Hellsten U."/>
            <person name="Kawashima T."/>
            <person name="Kuo A."/>
            <person name="Mitros T."/>
            <person name="Salamov A."/>
            <person name="Carpenter M.L."/>
            <person name="Signorovitch A.Y."/>
            <person name="Moreno M.A."/>
            <person name="Kamm K."/>
            <person name="Grimwood J."/>
            <person name="Schmutz J."/>
            <person name="Shapiro H."/>
            <person name="Grigoriev I.V."/>
            <person name="Buss L.W."/>
            <person name="Schierwater B."/>
            <person name="Dellaporta S.L."/>
            <person name="Rokhsar D.S."/>
        </authorList>
    </citation>
    <scope>NUCLEOTIDE SEQUENCE [LARGE SCALE GENOMIC DNA]</scope>
    <source>
        <strain evidence="12 13">Grell-BS-1999</strain>
    </source>
</reference>
<feature type="transmembrane region" description="Helical" evidence="10">
    <location>
        <begin position="186"/>
        <end position="206"/>
    </location>
</feature>
<protein>
    <recommendedName>
        <fullName evidence="11">G-protein coupled receptors family 1 profile domain-containing protein</fullName>
    </recommendedName>
</protein>
<dbReference type="RefSeq" id="XP_002118183.1">
    <property type="nucleotide sequence ID" value="XM_002118147.1"/>
</dbReference>
<feature type="domain" description="G-protein coupled receptors family 1 profile" evidence="11">
    <location>
        <begin position="59"/>
        <end position="367"/>
    </location>
</feature>
<keyword evidence="4 10" id="KW-1133">Transmembrane helix</keyword>
<dbReference type="PROSITE" id="PS00237">
    <property type="entry name" value="G_PROTEIN_RECEP_F1_1"/>
    <property type="match status" value="1"/>
</dbReference>
<keyword evidence="6 10" id="KW-0472">Membrane</keyword>
<feature type="transmembrane region" description="Helical" evidence="10">
    <location>
        <begin position="299"/>
        <end position="326"/>
    </location>
</feature>
<keyword evidence="5 9" id="KW-0297">G-protein coupled receptor</keyword>
<evidence type="ECO:0000313" key="13">
    <source>
        <dbReference type="Proteomes" id="UP000009022"/>
    </source>
</evidence>
<comment type="subcellular location">
    <subcellularLocation>
        <location evidence="1">Cell membrane</location>
        <topology evidence="1">Multi-pass membrane protein</topology>
    </subcellularLocation>
</comment>
<sequence length="415" mass="46607">MASQRNGGNLKCSDRNCPNECIYFDIIEKNPIISLNKTVEGQDLVSGIYIGIGIIGIIFNALVLVTLKKKQVSKSKIFRSLMMNLAIADLFSAAAVSLLGIKTIAIILSTKNINLINVPYLSALFNYSLELSKGTNAVCQVSYIFFFITNFVSTLTLTCMGIERYRALIVNQMCKVSDERSETWKIRGLLASIWIVSTVGSIPFAWMVEVTPRVYNRCFFAHHHPCGYCHYNLIVTILTTCIFGLIPAVIMLYCYIHLARFLLKYGKERRASFSHQDSAIIKRSAPNSPAAQKLREKQAAFLSIIVAFLFLLTMTPFIAYLLFISISHCNGDEILHVLNVMKSNLWIGIEAAHMFFVLPPLLNPICYSFCNRSFRLALMSLCKKMTLENSQSSTKISLLSSVRSHLGSRRSQTEL</sequence>
<feature type="transmembrane region" description="Helical" evidence="10">
    <location>
        <begin position="86"/>
        <end position="108"/>
    </location>
</feature>
<keyword evidence="7 9" id="KW-0675">Receptor</keyword>
<evidence type="ECO:0000256" key="4">
    <source>
        <dbReference type="ARBA" id="ARBA00022989"/>
    </source>
</evidence>
<dbReference type="EMBL" id="DS985276">
    <property type="protein sequence ID" value="EDV19332.1"/>
    <property type="molecule type" value="Genomic_DNA"/>
</dbReference>
<dbReference type="GO" id="GO:0008528">
    <property type="term" value="F:G protein-coupled peptide receptor activity"/>
    <property type="evidence" value="ECO:0000318"/>
    <property type="project" value="GO_Central"/>
</dbReference>
<dbReference type="InterPro" id="IPR017452">
    <property type="entry name" value="GPCR_Rhodpsn_7TM"/>
</dbReference>
<accession>B3SD79</accession>
<evidence type="ECO:0000256" key="6">
    <source>
        <dbReference type="ARBA" id="ARBA00023136"/>
    </source>
</evidence>
<dbReference type="FunFam" id="1.20.1070.10:FF:001108">
    <property type="entry name" value="G-protein coupled receptor-like protein Q2/3L"/>
    <property type="match status" value="1"/>
</dbReference>
<dbReference type="SUPFAM" id="SSF81321">
    <property type="entry name" value="Family A G protein-coupled receptor-like"/>
    <property type="match status" value="1"/>
</dbReference>
<keyword evidence="13" id="KW-1185">Reference proteome</keyword>
<feature type="transmembrane region" description="Helical" evidence="10">
    <location>
        <begin position="143"/>
        <end position="165"/>
    </location>
</feature>
<dbReference type="KEGG" id="tad:TRIADDRAFT_62236"/>
<keyword evidence="3 9" id="KW-0812">Transmembrane</keyword>
<dbReference type="CDD" id="cd00637">
    <property type="entry name" value="7tm_classA_rhodopsin-like"/>
    <property type="match status" value="1"/>
</dbReference>
<gene>
    <name evidence="12" type="ORF">TRIADDRAFT_62236</name>
</gene>
<comment type="similarity">
    <text evidence="9">Belongs to the G-protein coupled receptor 1 family.</text>
</comment>
<dbReference type="InParanoid" id="B3SD79"/>
<evidence type="ECO:0000256" key="3">
    <source>
        <dbReference type="ARBA" id="ARBA00022692"/>
    </source>
</evidence>
<keyword evidence="2" id="KW-1003">Cell membrane</keyword>
<dbReference type="PhylomeDB" id="B3SD79"/>
<evidence type="ECO:0000256" key="7">
    <source>
        <dbReference type="ARBA" id="ARBA00023170"/>
    </source>
</evidence>
<dbReference type="Gene3D" id="1.20.1070.10">
    <property type="entry name" value="Rhodopsin 7-helix transmembrane proteins"/>
    <property type="match status" value="1"/>
</dbReference>
<evidence type="ECO:0000256" key="10">
    <source>
        <dbReference type="SAM" id="Phobius"/>
    </source>
</evidence>
<dbReference type="GO" id="GO:0007218">
    <property type="term" value="P:neuropeptide signaling pathway"/>
    <property type="evidence" value="ECO:0000318"/>
    <property type="project" value="GO_Central"/>
</dbReference>
<proteinExistence type="inferred from homology"/>
<dbReference type="PROSITE" id="PS50262">
    <property type="entry name" value="G_PROTEIN_RECEP_F1_2"/>
    <property type="match status" value="1"/>
</dbReference>
<evidence type="ECO:0000313" key="12">
    <source>
        <dbReference type="EMBL" id="EDV19332.1"/>
    </source>
</evidence>
<keyword evidence="8 9" id="KW-0807">Transducer</keyword>
<evidence type="ECO:0000256" key="8">
    <source>
        <dbReference type="ARBA" id="ARBA00023224"/>
    </source>
</evidence>
<feature type="transmembrane region" description="Helical" evidence="10">
    <location>
        <begin position="346"/>
        <end position="370"/>
    </location>
</feature>
<evidence type="ECO:0000259" key="11">
    <source>
        <dbReference type="PROSITE" id="PS50262"/>
    </source>
</evidence>
<evidence type="ECO:0000256" key="2">
    <source>
        <dbReference type="ARBA" id="ARBA00022475"/>
    </source>
</evidence>
<evidence type="ECO:0000256" key="5">
    <source>
        <dbReference type="ARBA" id="ARBA00023040"/>
    </source>
</evidence>
<feature type="transmembrane region" description="Helical" evidence="10">
    <location>
        <begin position="233"/>
        <end position="256"/>
    </location>
</feature>
<evidence type="ECO:0000256" key="1">
    <source>
        <dbReference type="ARBA" id="ARBA00004651"/>
    </source>
</evidence>
<dbReference type="PRINTS" id="PR00237">
    <property type="entry name" value="GPCRRHODOPSN"/>
</dbReference>
<dbReference type="PANTHER" id="PTHR24230:SF152">
    <property type="entry name" value="G-PROTEIN COUPLED RECEPTORS FAMILY 1 PROFILE DOMAIN-CONTAINING PROTEIN"/>
    <property type="match status" value="1"/>
</dbReference>
<feature type="transmembrane region" description="Helical" evidence="10">
    <location>
        <begin position="44"/>
        <end position="65"/>
    </location>
</feature>
<name>B3SD79_TRIAD</name>
<dbReference type="Pfam" id="PF00001">
    <property type="entry name" value="7tm_1"/>
    <property type="match status" value="1"/>
</dbReference>
<dbReference type="HOGENOM" id="CLU_744602_0_0_1"/>
<evidence type="ECO:0000256" key="9">
    <source>
        <dbReference type="RuleBase" id="RU000688"/>
    </source>
</evidence>
<dbReference type="CTD" id="6759396"/>